<comment type="similarity">
    <text evidence="2">Belongs to the SusD family.</text>
</comment>
<protein>
    <submittedName>
        <fullName evidence="8">RagB/SusD family nutrient uptake outer membrane protein</fullName>
    </submittedName>
</protein>
<evidence type="ECO:0000313" key="8">
    <source>
        <dbReference type="EMBL" id="OUP14677.1"/>
    </source>
</evidence>
<feature type="domain" description="SusD-like N-terminal" evidence="7">
    <location>
        <begin position="68"/>
        <end position="226"/>
    </location>
</feature>
<dbReference type="GO" id="GO:0009279">
    <property type="term" value="C:cell outer membrane"/>
    <property type="evidence" value="ECO:0007669"/>
    <property type="project" value="UniProtKB-SubCell"/>
</dbReference>
<accession>A0A1Y4I303</accession>
<dbReference type="Gene3D" id="1.25.40.390">
    <property type="match status" value="1"/>
</dbReference>
<dbReference type="InterPro" id="IPR012944">
    <property type="entry name" value="SusD_RagB_dom"/>
</dbReference>
<evidence type="ECO:0000256" key="4">
    <source>
        <dbReference type="ARBA" id="ARBA00023136"/>
    </source>
</evidence>
<sequence length="539" mass="61396">MNSFIKYICVFCGGIGLLTSTTACTNLDEETFSEITESTYKYEVGDATKVVGSSYANLRGFVGFNTYYIQEICTDETVQPANQAGWDDGGVFRRMHLHSWNTNQAHVNEYWNCCYTGILLANRAIEIISEDDFPISSTENKASLIAETRALRAYYYWLVMDNWGDAPLVSASTSEQPEKTSRVEIYKFVVQELTECMNDLSEQKDASNYGRFNKWGAKALLANVYLNAEVYTGTPQWEACIKECNDILNSGQYQLESDYLAPFKVYNEGSVENIFVIPFDAVYAQGFEIYKAILHAANQATYKLQDSPWGPGSYKAVPQFINTYDPDDERLDMTWIQGQQYAADGTPLEGSYDMMGKPLVFVNSMPDGIFTGEADGFRLQKYEIQEECKTFMNNDFVIFRLAQVYMMKAECLLRTGKADEAAQLVTTVRQRAFRNHPEKAKVTGNDLKQPSKYVYGTVSDYVLTPQGKSYPEQFGRFYDELGWEFVGETMRRRDMIRFGHFTKAEWLSHKPNGDFRSLFPIPQEAVDANPNLKQNPAYE</sequence>
<proteinExistence type="inferred from homology"/>
<comment type="caution">
    <text evidence="8">The sequence shown here is derived from an EMBL/GenBank/DDBJ whole genome shotgun (WGS) entry which is preliminary data.</text>
</comment>
<dbReference type="Pfam" id="PF14322">
    <property type="entry name" value="SusD-like_3"/>
    <property type="match status" value="1"/>
</dbReference>
<name>A0A1Y4I303_PARDI</name>
<gene>
    <name evidence="8" type="ORF">B5F32_19570</name>
</gene>
<comment type="subcellular location">
    <subcellularLocation>
        <location evidence="1">Cell outer membrane</location>
    </subcellularLocation>
</comment>
<keyword evidence="5" id="KW-0998">Cell outer membrane</keyword>
<evidence type="ECO:0000256" key="2">
    <source>
        <dbReference type="ARBA" id="ARBA00006275"/>
    </source>
</evidence>
<dbReference type="AlphaFoldDB" id="A0A1Y4I303"/>
<evidence type="ECO:0000259" key="7">
    <source>
        <dbReference type="Pfam" id="PF14322"/>
    </source>
</evidence>
<keyword evidence="3" id="KW-0732">Signal</keyword>
<reference evidence="9" key="1">
    <citation type="submission" date="2017-04" db="EMBL/GenBank/DDBJ databases">
        <title>Function of individual gut microbiota members based on whole genome sequencing of pure cultures obtained from chicken caecum.</title>
        <authorList>
            <person name="Medvecky M."/>
            <person name="Cejkova D."/>
            <person name="Polansky O."/>
            <person name="Karasova D."/>
            <person name="Kubasova T."/>
            <person name="Cizek A."/>
            <person name="Rychlik I."/>
        </authorList>
    </citation>
    <scope>NUCLEOTIDE SEQUENCE [LARGE SCALE GENOMIC DNA]</scope>
    <source>
        <strain evidence="9">An199</strain>
    </source>
</reference>
<evidence type="ECO:0000256" key="3">
    <source>
        <dbReference type="ARBA" id="ARBA00022729"/>
    </source>
</evidence>
<feature type="domain" description="RagB/SusD" evidence="6">
    <location>
        <begin position="311"/>
        <end position="538"/>
    </location>
</feature>
<evidence type="ECO:0000313" key="9">
    <source>
        <dbReference type="Proteomes" id="UP000195950"/>
    </source>
</evidence>
<dbReference type="RefSeq" id="WP_087346768.1">
    <property type="nucleotide sequence ID" value="NZ_NFJX01000028.1"/>
</dbReference>
<dbReference type="Pfam" id="PF07980">
    <property type="entry name" value="SusD_RagB"/>
    <property type="match status" value="1"/>
</dbReference>
<dbReference type="SUPFAM" id="SSF48452">
    <property type="entry name" value="TPR-like"/>
    <property type="match status" value="1"/>
</dbReference>
<evidence type="ECO:0000256" key="1">
    <source>
        <dbReference type="ARBA" id="ARBA00004442"/>
    </source>
</evidence>
<organism evidence="8 9">
    <name type="scientific">Parabacteroides distasonis</name>
    <dbReference type="NCBI Taxonomy" id="823"/>
    <lineage>
        <taxon>Bacteria</taxon>
        <taxon>Pseudomonadati</taxon>
        <taxon>Bacteroidota</taxon>
        <taxon>Bacteroidia</taxon>
        <taxon>Bacteroidales</taxon>
        <taxon>Tannerellaceae</taxon>
        <taxon>Parabacteroides</taxon>
    </lineage>
</organism>
<dbReference type="InterPro" id="IPR011990">
    <property type="entry name" value="TPR-like_helical_dom_sf"/>
</dbReference>
<dbReference type="InterPro" id="IPR033985">
    <property type="entry name" value="SusD-like_N"/>
</dbReference>
<dbReference type="PROSITE" id="PS51257">
    <property type="entry name" value="PROKAR_LIPOPROTEIN"/>
    <property type="match status" value="1"/>
</dbReference>
<evidence type="ECO:0000256" key="5">
    <source>
        <dbReference type="ARBA" id="ARBA00023237"/>
    </source>
</evidence>
<dbReference type="EMBL" id="NFJX01000028">
    <property type="protein sequence ID" value="OUP14677.1"/>
    <property type="molecule type" value="Genomic_DNA"/>
</dbReference>
<evidence type="ECO:0000259" key="6">
    <source>
        <dbReference type="Pfam" id="PF07980"/>
    </source>
</evidence>
<dbReference type="Proteomes" id="UP000195950">
    <property type="component" value="Unassembled WGS sequence"/>
</dbReference>
<keyword evidence="4" id="KW-0472">Membrane</keyword>